<feature type="domain" description="Phosphatidic acid phosphatase type 2/haloperoxidase" evidence="2">
    <location>
        <begin position="32"/>
        <end position="143"/>
    </location>
</feature>
<feature type="transmembrane region" description="Helical" evidence="1">
    <location>
        <begin position="128"/>
        <end position="146"/>
    </location>
</feature>
<sequence>MQMTIIDEIGYRNPEILLLFNSIILLDQKKYLGLYLLFFLVDYYLIGFMKNLIKQPRPIGFSDSKYYDGGDYSKSYGMPSGHSGLVFYSTMFLWLVKKSIPLLIFELSMCAITLYQRYVFKKHTIEQLFGGALLGSTVAFIGFHTGKKVFV</sequence>
<keyword evidence="1" id="KW-1133">Transmembrane helix</keyword>
<dbReference type="GO" id="GO:0042392">
    <property type="term" value="F:sphingosine-1-phosphate phosphatase activity"/>
    <property type="evidence" value="ECO:0007669"/>
    <property type="project" value="TreeGrafter"/>
</dbReference>
<name>A0A6C0HU11_9ZZZZ</name>
<dbReference type="PANTHER" id="PTHR14969:SF13">
    <property type="entry name" value="AT30094P"/>
    <property type="match status" value="1"/>
</dbReference>
<feature type="transmembrane region" description="Helical" evidence="1">
    <location>
        <begin position="32"/>
        <end position="53"/>
    </location>
</feature>
<accession>A0A6C0HU11</accession>
<organism evidence="3">
    <name type="scientific">viral metagenome</name>
    <dbReference type="NCBI Taxonomy" id="1070528"/>
    <lineage>
        <taxon>unclassified sequences</taxon>
        <taxon>metagenomes</taxon>
        <taxon>organismal metagenomes</taxon>
    </lineage>
</organism>
<proteinExistence type="predicted"/>
<keyword evidence="1" id="KW-0472">Membrane</keyword>
<dbReference type="InterPro" id="IPR000326">
    <property type="entry name" value="PAP2/HPO"/>
</dbReference>
<evidence type="ECO:0000313" key="3">
    <source>
        <dbReference type="EMBL" id="QHT83890.1"/>
    </source>
</evidence>
<dbReference type="SMART" id="SM00014">
    <property type="entry name" value="acidPPc"/>
    <property type="match status" value="1"/>
</dbReference>
<reference evidence="3" key="1">
    <citation type="journal article" date="2020" name="Nature">
        <title>Giant virus diversity and host interactions through global metagenomics.</title>
        <authorList>
            <person name="Schulz F."/>
            <person name="Roux S."/>
            <person name="Paez-Espino D."/>
            <person name="Jungbluth S."/>
            <person name="Walsh D.A."/>
            <person name="Denef V.J."/>
            <person name="McMahon K.D."/>
            <person name="Konstantinidis K.T."/>
            <person name="Eloe-Fadrosh E.A."/>
            <person name="Kyrpides N.C."/>
            <person name="Woyke T."/>
        </authorList>
    </citation>
    <scope>NUCLEOTIDE SEQUENCE</scope>
    <source>
        <strain evidence="3">GVMAG-M-3300023184-168</strain>
    </source>
</reference>
<dbReference type="Pfam" id="PF01569">
    <property type="entry name" value="PAP2"/>
    <property type="match status" value="1"/>
</dbReference>
<dbReference type="SUPFAM" id="SSF48317">
    <property type="entry name" value="Acid phosphatase/Vanadium-dependent haloperoxidase"/>
    <property type="match status" value="1"/>
</dbReference>
<dbReference type="PANTHER" id="PTHR14969">
    <property type="entry name" value="SPHINGOSINE-1-PHOSPHATE PHOSPHOHYDROLASE"/>
    <property type="match status" value="1"/>
</dbReference>
<keyword evidence="1" id="KW-0812">Transmembrane</keyword>
<dbReference type="Gene3D" id="1.20.144.10">
    <property type="entry name" value="Phosphatidic acid phosphatase type 2/haloperoxidase"/>
    <property type="match status" value="1"/>
</dbReference>
<dbReference type="InterPro" id="IPR036938">
    <property type="entry name" value="PAP2/HPO_sf"/>
</dbReference>
<evidence type="ECO:0000259" key="2">
    <source>
        <dbReference type="SMART" id="SM00014"/>
    </source>
</evidence>
<dbReference type="EMBL" id="MN740013">
    <property type="protein sequence ID" value="QHT83890.1"/>
    <property type="molecule type" value="Genomic_DNA"/>
</dbReference>
<protein>
    <recommendedName>
        <fullName evidence="2">Phosphatidic acid phosphatase type 2/haloperoxidase domain-containing protein</fullName>
    </recommendedName>
</protein>
<evidence type="ECO:0000256" key="1">
    <source>
        <dbReference type="SAM" id="Phobius"/>
    </source>
</evidence>
<dbReference type="AlphaFoldDB" id="A0A6C0HU11"/>